<dbReference type="InterPro" id="IPR038103">
    <property type="entry name" value="CDC73_C_sf"/>
</dbReference>
<organism evidence="1 2">
    <name type="scientific">Stegodyphus mimosarum</name>
    <name type="common">African social velvet spider</name>
    <dbReference type="NCBI Taxonomy" id="407821"/>
    <lineage>
        <taxon>Eukaryota</taxon>
        <taxon>Metazoa</taxon>
        <taxon>Ecdysozoa</taxon>
        <taxon>Arthropoda</taxon>
        <taxon>Chelicerata</taxon>
        <taxon>Arachnida</taxon>
        <taxon>Araneae</taxon>
        <taxon>Araneomorphae</taxon>
        <taxon>Entelegynae</taxon>
        <taxon>Eresoidea</taxon>
        <taxon>Eresidae</taxon>
        <taxon>Stegodyphus</taxon>
    </lineage>
</organism>
<dbReference type="Proteomes" id="UP000054359">
    <property type="component" value="Unassembled WGS sequence"/>
</dbReference>
<feature type="non-terminal residue" evidence="1">
    <location>
        <position position="49"/>
    </location>
</feature>
<name>A0A087UQN2_STEMI</name>
<evidence type="ECO:0000313" key="1">
    <source>
        <dbReference type="EMBL" id="KFM79671.1"/>
    </source>
</evidence>
<dbReference type="PANTHER" id="PTHR12466">
    <property type="entry name" value="CDC73 DOMAIN PROTEIN"/>
    <property type="match status" value="1"/>
</dbReference>
<dbReference type="GO" id="GO:0016593">
    <property type="term" value="C:Cdc73/Paf1 complex"/>
    <property type="evidence" value="ECO:0007669"/>
    <property type="project" value="InterPro"/>
</dbReference>
<dbReference type="Gene3D" id="3.40.50.11990">
    <property type="entry name" value="RNA polymerase II accessory factor, Cdc73 C-terminal domain"/>
    <property type="match status" value="1"/>
</dbReference>
<accession>A0A087UQN2</accession>
<reference evidence="1 2" key="1">
    <citation type="submission" date="2013-11" db="EMBL/GenBank/DDBJ databases">
        <title>Genome sequencing of Stegodyphus mimosarum.</title>
        <authorList>
            <person name="Bechsgaard J."/>
        </authorList>
    </citation>
    <scope>NUCLEOTIDE SEQUENCE [LARGE SCALE GENOMIC DNA]</scope>
</reference>
<dbReference type="InterPro" id="IPR007852">
    <property type="entry name" value="Cdc73/Parafibromin"/>
</dbReference>
<dbReference type="AlphaFoldDB" id="A0A087UQN2"/>
<proteinExistence type="predicted"/>
<gene>
    <name evidence="1" type="ORF">X975_01011</name>
</gene>
<sequence>MRLDANVGKWAVHVIELNRNKRHLDRANLLKFWEILDNYMVKHKPNLRF</sequence>
<keyword evidence="2" id="KW-1185">Reference proteome</keyword>
<dbReference type="GO" id="GO:0000993">
    <property type="term" value="F:RNA polymerase II complex binding"/>
    <property type="evidence" value="ECO:0007669"/>
    <property type="project" value="TreeGrafter"/>
</dbReference>
<dbReference type="EMBL" id="KK121071">
    <property type="protein sequence ID" value="KFM79671.1"/>
    <property type="molecule type" value="Genomic_DNA"/>
</dbReference>
<evidence type="ECO:0000313" key="2">
    <source>
        <dbReference type="Proteomes" id="UP000054359"/>
    </source>
</evidence>
<dbReference type="OrthoDB" id="2186602at2759"/>
<dbReference type="STRING" id="407821.A0A087UQN2"/>
<dbReference type="GO" id="GO:0006368">
    <property type="term" value="P:transcription elongation by RNA polymerase II"/>
    <property type="evidence" value="ECO:0007669"/>
    <property type="project" value="InterPro"/>
</dbReference>
<dbReference type="PANTHER" id="PTHR12466:SF8">
    <property type="entry name" value="PARAFIBROMIN"/>
    <property type="match status" value="1"/>
</dbReference>
<protein>
    <submittedName>
        <fullName evidence="1">Parafibromin</fullName>
    </submittedName>
</protein>
<dbReference type="GO" id="GO:0032968">
    <property type="term" value="P:positive regulation of transcription elongation by RNA polymerase II"/>
    <property type="evidence" value="ECO:0007669"/>
    <property type="project" value="TreeGrafter"/>
</dbReference>